<comment type="caution">
    <text evidence="9">The sequence shown here is derived from an EMBL/GenBank/DDBJ whole genome shotgun (WGS) entry which is preliminary data.</text>
</comment>
<evidence type="ECO:0000259" key="8">
    <source>
        <dbReference type="PROSITE" id="PS50843"/>
    </source>
</evidence>
<dbReference type="InterPro" id="IPR002963">
    <property type="entry name" value="Expansin"/>
</dbReference>
<dbReference type="GO" id="GO:0016020">
    <property type="term" value="C:membrane"/>
    <property type="evidence" value="ECO:0007669"/>
    <property type="project" value="UniProtKB-SubCell"/>
</dbReference>
<dbReference type="PROSITE" id="PS50843">
    <property type="entry name" value="EXPANSIN_CBD"/>
    <property type="match status" value="1"/>
</dbReference>
<feature type="chain" id="PRO_5043101011" description="Expansin" evidence="6">
    <location>
        <begin position="32"/>
        <end position="298"/>
    </location>
</feature>
<protein>
    <recommendedName>
        <fullName evidence="6">Expansin</fullName>
    </recommendedName>
</protein>
<keyword evidence="10" id="KW-1185">Reference proteome</keyword>
<evidence type="ECO:0000256" key="6">
    <source>
        <dbReference type="RuleBase" id="RU365023"/>
    </source>
</evidence>
<evidence type="ECO:0000256" key="3">
    <source>
        <dbReference type="ARBA" id="ARBA00022525"/>
    </source>
</evidence>
<organism evidence="9 10">
    <name type="scientific">Acorus calamus</name>
    <name type="common">Sweet flag</name>
    <dbReference type="NCBI Taxonomy" id="4465"/>
    <lineage>
        <taxon>Eukaryota</taxon>
        <taxon>Viridiplantae</taxon>
        <taxon>Streptophyta</taxon>
        <taxon>Embryophyta</taxon>
        <taxon>Tracheophyta</taxon>
        <taxon>Spermatophyta</taxon>
        <taxon>Magnoliopsida</taxon>
        <taxon>Liliopsida</taxon>
        <taxon>Acoraceae</taxon>
        <taxon>Acorus</taxon>
    </lineage>
</organism>
<dbReference type="Gene3D" id="2.60.40.760">
    <property type="entry name" value="Expansin, cellulose-binding-like domain"/>
    <property type="match status" value="1"/>
</dbReference>
<proteinExistence type="inferred from homology"/>
<dbReference type="FunFam" id="2.40.40.10:FF:000001">
    <property type="entry name" value="Expansin"/>
    <property type="match status" value="1"/>
</dbReference>
<evidence type="ECO:0000256" key="5">
    <source>
        <dbReference type="ARBA" id="ARBA00023136"/>
    </source>
</evidence>
<comment type="similarity">
    <text evidence="1 6">Belongs to the expansin family. Expansin A subfamily.</text>
</comment>
<dbReference type="InterPro" id="IPR009009">
    <property type="entry name" value="RlpA-like_DPBB"/>
</dbReference>
<reference evidence="9" key="2">
    <citation type="submission" date="2023-06" db="EMBL/GenBank/DDBJ databases">
        <authorList>
            <person name="Ma L."/>
            <person name="Liu K.-W."/>
            <person name="Li Z."/>
            <person name="Hsiao Y.-Y."/>
            <person name="Qi Y."/>
            <person name="Fu T."/>
            <person name="Tang G."/>
            <person name="Zhang D."/>
            <person name="Sun W.-H."/>
            <person name="Liu D.-K."/>
            <person name="Li Y."/>
            <person name="Chen G.-Z."/>
            <person name="Liu X.-D."/>
            <person name="Liao X.-Y."/>
            <person name="Jiang Y.-T."/>
            <person name="Yu X."/>
            <person name="Hao Y."/>
            <person name="Huang J."/>
            <person name="Zhao X.-W."/>
            <person name="Ke S."/>
            <person name="Chen Y.-Y."/>
            <person name="Wu W.-L."/>
            <person name="Hsu J.-L."/>
            <person name="Lin Y.-F."/>
            <person name="Huang M.-D."/>
            <person name="Li C.-Y."/>
            <person name="Huang L."/>
            <person name="Wang Z.-W."/>
            <person name="Zhao X."/>
            <person name="Zhong W.-Y."/>
            <person name="Peng D.-H."/>
            <person name="Ahmad S."/>
            <person name="Lan S."/>
            <person name="Zhang J.-S."/>
            <person name="Tsai W.-C."/>
            <person name="Van De Peer Y."/>
            <person name="Liu Z.-J."/>
        </authorList>
    </citation>
    <scope>NUCLEOTIDE SEQUENCE</scope>
    <source>
        <strain evidence="9">CP</strain>
        <tissue evidence="9">Leaves</tissue>
    </source>
</reference>
<evidence type="ECO:0000259" key="7">
    <source>
        <dbReference type="PROSITE" id="PS50842"/>
    </source>
</evidence>
<evidence type="ECO:0000256" key="1">
    <source>
        <dbReference type="ARBA" id="ARBA00005392"/>
    </source>
</evidence>
<feature type="domain" description="Expansin-like EG45" evidence="7">
    <location>
        <begin position="90"/>
        <end position="204"/>
    </location>
</feature>
<feature type="domain" description="Expansin-like CBD" evidence="8">
    <location>
        <begin position="214"/>
        <end position="293"/>
    </location>
</feature>
<accession>A0AAV9CNL9</accession>
<dbReference type="AlphaFoldDB" id="A0AAV9CNL9"/>
<comment type="function">
    <text evidence="6">Causes loosening and extension of plant cell walls by disrupting non-covalent bonding between cellulose microfibrils and matrix glucans. No enzymatic activity has been found.</text>
</comment>
<dbReference type="CDD" id="cd22274">
    <property type="entry name" value="DPBB_EXPA_N"/>
    <property type="match status" value="1"/>
</dbReference>
<evidence type="ECO:0000313" key="9">
    <source>
        <dbReference type="EMBL" id="KAK1290244.1"/>
    </source>
</evidence>
<dbReference type="Pfam" id="PF03330">
    <property type="entry name" value="DPBB_1"/>
    <property type="match status" value="1"/>
</dbReference>
<dbReference type="PRINTS" id="PR01225">
    <property type="entry name" value="EXPANSNFAMLY"/>
</dbReference>
<gene>
    <name evidence="9" type="primary">EXPA3</name>
    <name evidence="9" type="ORF">QJS10_CPB18g01701</name>
</gene>
<dbReference type="InterPro" id="IPR007112">
    <property type="entry name" value="Expansin/allergen_DPBB_dom"/>
</dbReference>
<dbReference type="SMART" id="SM00837">
    <property type="entry name" value="DPBB_1"/>
    <property type="match status" value="1"/>
</dbReference>
<dbReference type="PROSITE" id="PS50842">
    <property type="entry name" value="EXPANSIN_EG45"/>
    <property type="match status" value="1"/>
</dbReference>
<dbReference type="SUPFAM" id="SSF50685">
    <property type="entry name" value="Barwin-like endoglucanases"/>
    <property type="match status" value="1"/>
</dbReference>
<dbReference type="GO" id="GO:0005576">
    <property type="term" value="C:extracellular region"/>
    <property type="evidence" value="ECO:0007669"/>
    <property type="project" value="InterPro"/>
</dbReference>
<evidence type="ECO:0000313" key="10">
    <source>
        <dbReference type="Proteomes" id="UP001180020"/>
    </source>
</evidence>
<evidence type="ECO:0000256" key="4">
    <source>
        <dbReference type="ARBA" id="ARBA00022729"/>
    </source>
</evidence>
<dbReference type="InterPro" id="IPR007117">
    <property type="entry name" value="Expansin_CBD"/>
</dbReference>
<dbReference type="Proteomes" id="UP001180020">
    <property type="component" value="Unassembled WGS sequence"/>
</dbReference>
<dbReference type="InterPro" id="IPR036749">
    <property type="entry name" value="Expansin_CBD_sf"/>
</dbReference>
<evidence type="ECO:0000256" key="2">
    <source>
        <dbReference type="ARBA" id="ARBA00022512"/>
    </source>
</evidence>
<keyword evidence="3 6" id="KW-0964">Secreted</keyword>
<dbReference type="EMBL" id="JAUJYO010000018">
    <property type="protein sequence ID" value="KAK1290244.1"/>
    <property type="molecule type" value="Genomic_DNA"/>
</dbReference>
<dbReference type="PANTHER" id="PTHR31867">
    <property type="entry name" value="EXPANSIN-A15"/>
    <property type="match status" value="1"/>
</dbReference>
<dbReference type="PRINTS" id="PR01226">
    <property type="entry name" value="EXPANSIN"/>
</dbReference>
<dbReference type="GO" id="GO:0009828">
    <property type="term" value="P:plant-type cell wall loosening"/>
    <property type="evidence" value="ECO:0007669"/>
    <property type="project" value="UniProtKB-ARBA"/>
</dbReference>
<name>A0AAV9CNL9_ACOCL</name>
<comment type="subcellular location">
    <subcellularLocation>
        <location evidence="6">Secreted</location>
        <location evidence="6">Cell wall</location>
    </subcellularLocation>
    <subcellularLocation>
        <location evidence="6">Membrane</location>
        <topology evidence="6">Peripheral membrane protein</topology>
    </subcellularLocation>
</comment>
<keyword evidence="6" id="KW-0961">Cell wall biogenesis/degradation</keyword>
<dbReference type="FunFam" id="2.60.40.760:FF:000001">
    <property type="entry name" value="Expansin"/>
    <property type="match status" value="1"/>
</dbReference>
<dbReference type="InterPro" id="IPR007118">
    <property type="entry name" value="Expan_Lol_pI"/>
</dbReference>
<sequence>MMSSALMRALAPLVSAFLLLALLVFAQHAHAKNYGALRQMHHNYNNFWAHHHKHHGLLRLKHNHGKFRPGAWNYAHATFYGESDASGTMGGACGYGDLHSQGYGTQTAALSAALFNDGLACGACFEIKCVDDPRWCKPGQPSITITGTNHCPPNYALASDNGGWCNPPRPHFDLAMPAFLQIADYSAGIVPVAYRRVPCKKEGGMRFTITGNPYFNLILVWNVAGAGDVKSVQVKGNKLGWTMMSRNWGQYWETNANLVGESLSFRVTTSDGRRSTSWHITPRDWQFGQTYEGKNFKI</sequence>
<dbReference type="SUPFAM" id="SSF49590">
    <property type="entry name" value="PHL pollen allergen"/>
    <property type="match status" value="1"/>
</dbReference>
<dbReference type="InterPro" id="IPR036908">
    <property type="entry name" value="RlpA-like_sf"/>
</dbReference>
<keyword evidence="4 6" id="KW-0732">Signal</keyword>
<dbReference type="Gene3D" id="2.40.40.10">
    <property type="entry name" value="RlpA-like domain"/>
    <property type="match status" value="1"/>
</dbReference>
<reference evidence="9" key="1">
    <citation type="journal article" date="2023" name="Nat. Commun.">
        <title>Diploid and tetraploid genomes of Acorus and the evolution of monocots.</title>
        <authorList>
            <person name="Ma L."/>
            <person name="Liu K.W."/>
            <person name="Li Z."/>
            <person name="Hsiao Y.Y."/>
            <person name="Qi Y."/>
            <person name="Fu T."/>
            <person name="Tang G.D."/>
            <person name="Zhang D."/>
            <person name="Sun W.H."/>
            <person name="Liu D.K."/>
            <person name="Li Y."/>
            <person name="Chen G.Z."/>
            <person name="Liu X.D."/>
            <person name="Liao X.Y."/>
            <person name="Jiang Y.T."/>
            <person name="Yu X."/>
            <person name="Hao Y."/>
            <person name="Huang J."/>
            <person name="Zhao X.W."/>
            <person name="Ke S."/>
            <person name="Chen Y.Y."/>
            <person name="Wu W.L."/>
            <person name="Hsu J.L."/>
            <person name="Lin Y.F."/>
            <person name="Huang M.D."/>
            <person name="Li C.Y."/>
            <person name="Huang L."/>
            <person name="Wang Z.W."/>
            <person name="Zhao X."/>
            <person name="Zhong W.Y."/>
            <person name="Peng D.H."/>
            <person name="Ahmad S."/>
            <person name="Lan S."/>
            <person name="Zhang J.S."/>
            <person name="Tsai W.C."/>
            <person name="Van de Peer Y."/>
            <person name="Liu Z.J."/>
        </authorList>
    </citation>
    <scope>NUCLEOTIDE SEQUENCE</scope>
    <source>
        <strain evidence="9">CP</strain>
    </source>
</reference>
<keyword evidence="5" id="KW-0472">Membrane</keyword>
<dbReference type="Pfam" id="PF01357">
    <property type="entry name" value="Expansin_C"/>
    <property type="match status" value="1"/>
</dbReference>
<feature type="signal peptide" evidence="6">
    <location>
        <begin position="1"/>
        <end position="31"/>
    </location>
</feature>
<keyword evidence="2 6" id="KW-0134">Cell wall</keyword>